<sequence length="315" mass="35203">MVSLGDISRDMDILIFCKALSDPTRIRLIHILDRHELSVNEIVAVMGMGQSRISRHLKILTDAGLLSCRRDGVWAFYGVPSEGSGRNFVTAVREWLRQEPDLEADMVRAAEVLEARRKSTSRFFDTIATDWDRLRLEILGPFDLNATLLDRAGKPGLAVDLGCGTGELLRGLAAQARSVIGVDYSMEMLAEAERRFLEEGLEGDFRLGAIEHLPVGDGVADLAVISLALHHLPDPEGGIRDAARILVPGGVLLLADFDRHEKEFLRERFGDRWLGFAEETIRRFLDGAGFELMELETFTLPSSLRLHLYRAIRRA</sequence>
<dbReference type="InterPro" id="IPR013216">
    <property type="entry name" value="Methyltransf_11"/>
</dbReference>
<dbReference type="SUPFAM" id="SSF46785">
    <property type="entry name" value="Winged helix' DNA-binding domain"/>
    <property type="match status" value="1"/>
</dbReference>
<evidence type="ECO:0000313" key="3">
    <source>
        <dbReference type="Proteomes" id="UP000321899"/>
    </source>
</evidence>
<dbReference type="Pfam" id="PF01022">
    <property type="entry name" value="HTH_5"/>
    <property type="match status" value="1"/>
</dbReference>
<gene>
    <name evidence="2" type="ORF">FIM25_01330</name>
</gene>
<reference evidence="2 3" key="1">
    <citation type="submission" date="2019-06" db="EMBL/GenBank/DDBJ databases">
        <title>Desulfobotulus mexicanus sp. nov., a novel sulfate-reducing bacterium isolated from the sediment of an alkaline crater lake in Mexico.</title>
        <authorList>
            <person name="Hirschler-Rea A."/>
        </authorList>
    </citation>
    <scope>NUCLEOTIDE SEQUENCE [LARGE SCALE GENOMIC DNA]</scope>
    <source>
        <strain evidence="2 3">PAR22N</strain>
    </source>
</reference>
<dbReference type="Gene3D" id="3.40.50.150">
    <property type="entry name" value="Vaccinia Virus protein VP39"/>
    <property type="match status" value="1"/>
</dbReference>
<dbReference type="InterPro" id="IPR001845">
    <property type="entry name" value="HTH_ArsR_DNA-bd_dom"/>
</dbReference>
<dbReference type="OrthoDB" id="9789575at2"/>
<dbReference type="GO" id="GO:0008757">
    <property type="term" value="F:S-adenosylmethionine-dependent methyltransferase activity"/>
    <property type="evidence" value="ECO:0007669"/>
    <property type="project" value="InterPro"/>
</dbReference>
<dbReference type="PANTHER" id="PTHR42912:SF93">
    <property type="entry name" value="N6-ADENOSINE-METHYLTRANSFERASE TMT1A"/>
    <property type="match status" value="1"/>
</dbReference>
<organism evidence="2 3">
    <name type="scientific">Desulfobotulus mexicanus</name>
    <dbReference type="NCBI Taxonomy" id="2586642"/>
    <lineage>
        <taxon>Bacteria</taxon>
        <taxon>Pseudomonadati</taxon>
        <taxon>Thermodesulfobacteriota</taxon>
        <taxon>Desulfobacteria</taxon>
        <taxon>Desulfobacterales</taxon>
        <taxon>Desulfobacteraceae</taxon>
        <taxon>Desulfobotulus</taxon>
    </lineage>
</organism>
<feature type="domain" description="HTH arsR-type" evidence="1">
    <location>
        <begin position="5"/>
        <end position="99"/>
    </location>
</feature>
<dbReference type="PROSITE" id="PS50987">
    <property type="entry name" value="HTH_ARSR_2"/>
    <property type="match status" value="1"/>
</dbReference>
<dbReference type="InterPro" id="IPR029063">
    <property type="entry name" value="SAM-dependent_MTases_sf"/>
</dbReference>
<dbReference type="Gene3D" id="1.10.10.10">
    <property type="entry name" value="Winged helix-like DNA-binding domain superfamily/Winged helix DNA-binding domain"/>
    <property type="match status" value="1"/>
</dbReference>
<protein>
    <submittedName>
        <fullName evidence="2">Metalloregulator ArsR/SmtB family transcription factor</fullName>
    </submittedName>
</protein>
<dbReference type="GO" id="GO:0003700">
    <property type="term" value="F:DNA-binding transcription factor activity"/>
    <property type="evidence" value="ECO:0007669"/>
    <property type="project" value="InterPro"/>
</dbReference>
<dbReference type="PANTHER" id="PTHR42912">
    <property type="entry name" value="METHYLTRANSFERASE"/>
    <property type="match status" value="1"/>
</dbReference>
<dbReference type="NCBIfam" id="NF033788">
    <property type="entry name" value="HTH_metalloreg"/>
    <property type="match status" value="1"/>
</dbReference>
<dbReference type="Pfam" id="PF08241">
    <property type="entry name" value="Methyltransf_11"/>
    <property type="match status" value="1"/>
</dbReference>
<dbReference type="InterPro" id="IPR050508">
    <property type="entry name" value="Methyltransf_Superfamily"/>
</dbReference>
<dbReference type="CDD" id="cd00090">
    <property type="entry name" value="HTH_ARSR"/>
    <property type="match status" value="1"/>
</dbReference>
<dbReference type="CDD" id="cd02440">
    <property type="entry name" value="AdoMet_MTases"/>
    <property type="match status" value="1"/>
</dbReference>
<dbReference type="InterPro" id="IPR011991">
    <property type="entry name" value="ArsR-like_HTH"/>
</dbReference>
<name>A0A5Q4VIZ8_9BACT</name>
<dbReference type="SMART" id="SM00418">
    <property type="entry name" value="HTH_ARSR"/>
    <property type="match status" value="1"/>
</dbReference>
<dbReference type="AlphaFoldDB" id="A0A5Q4VIZ8"/>
<dbReference type="SUPFAM" id="SSF53335">
    <property type="entry name" value="S-adenosyl-L-methionine-dependent methyltransferases"/>
    <property type="match status" value="1"/>
</dbReference>
<keyword evidence="3" id="KW-1185">Reference proteome</keyword>
<dbReference type="EMBL" id="VDMB01000001">
    <property type="protein sequence ID" value="TYT76222.1"/>
    <property type="molecule type" value="Genomic_DNA"/>
</dbReference>
<evidence type="ECO:0000259" key="1">
    <source>
        <dbReference type="PROSITE" id="PS50987"/>
    </source>
</evidence>
<dbReference type="Proteomes" id="UP000321899">
    <property type="component" value="Unassembled WGS sequence"/>
</dbReference>
<dbReference type="InterPro" id="IPR036390">
    <property type="entry name" value="WH_DNA-bd_sf"/>
</dbReference>
<dbReference type="PRINTS" id="PR00778">
    <property type="entry name" value="HTHARSR"/>
</dbReference>
<evidence type="ECO:0000313" key="2">
    <source>
        <dbReference type="EMBL" id="TYT76222.1"/>
    </source>
</evidence>
<proteinExistence type="predicted"/>
<dbReference type="InterPro" id="IPR036388">
    <property type="entry name" value="WH-like_DNA-bd_sf"/>
</dbReference>
<comment type="caution">
    <text evidence="2">The sequence shown here is derived from an EMBL/GenBank/DDBJ whole genome shotgun (WGS) entry which is preliminary data.</text>
</comment>
<accession>A0A5Q4VIZ8</accession>